<dbReference type="AlphaFoldDB" id="A0A8K0G8Q0"/>
<evidence type="ECO:0000313" key="3">
    <source>
        <dbReference type="Proteomes" id="UP000801492"/>
    </source>
</evidence>
<keyword evidence="1" id="KW-0732">Signal</keyword>
<name>A0A8K0G8Q0_IGNLU</name>
<comment type="caution">
    <text evidence="2">The sequence shown here is derived from an EMBL/GenBank/DDBJ whole genome shotgun (WGS) entry which is preliminary data.</text>
</comment>
<feature type="chain" id="PRO_5035421410" evidence="1">
    <location>
        <begin position="18"/>
        <end position="125"/>
    </location>
</feature>
<organism evidence="2 3">
    <name type="scientific">Ignelater luminosus</name>
    <name type="common">Cucubano</name>
    <name type="synonym">Pyrophorus luminosus</name>
    <dbReference type="NCBI Taxonomy" id="2038154"/>
    <lineage>
        <taxon>Eukaryota</taxon>
        <taxon>Metazoa</taxon>
        <taxon>Ecdysozoa</taxon>
        <taxon>Arthropoda</taxon>
        <taxon>Hexapoda</taxon>
        <taxon>Insecta</taxon>
        <taxon>Pterygota</taxon>
        <taxon>Neoptera</taxon>
        <taxon>Endopterygota</taxon>
        <taxon>Coleoptera</taxon>
        <taxon>Polyphaga</taxon>
        <taxon>Elateriformia</taxon>
        <taxon>Elateroidea</taxon>
        <taxon>Elateridae</taxon>
        <taxon>Agrypninae</taxon>
        <taxon>Pyrophorini</taxon>
        <taxon>Ignelater</taxon>
    </lineage>
</organism>
<accession>A0A8K0G8Q0</accession>
<proteinExistence type="predicted"/>
<dbReference type="EMBL" id="VTPC01008490">
    <property type="protein sequence ID" value="KAF2892782.1"/>
    <property type="molecule type" value="Genomic_DNA"/>
</dbReference>
<feature type="signal peptide" evidence="1">
    <location>
        <begin position="1"/>
        <end position="17"/>
    </location>
</feature>
<evidence type="ECO:0000313" key="2">
    <source>
        <dbReference type="EMBL" id="KAF2892782.1"/>
    </source>
</evidence>
<sequence>MKITIFLILWFSTIVSAHQTYCKDETKSFDCGTKGSPYYYRDHKGVCHFGCKNGERILNCKQVHPPPNLPEYWTDDVCCQKKTFDCGNKGDPQWFYFNDECQFFCLVEGDLLFTCEQIYFTPYVI</sequence>
<gene>
    <name evidence="2" type="ORF">ILUMI_13391</name>
</gene>
<keyword evidence="3" id="KW-1185">Reference proteome</keyword>
<evidence type="ECO:0000256" key="1">
    <source>
        <dbReference type="SAM" id="SignalP"/>
    </source>
</evidence>
<dbReference type="Proteomes" id="UP000801492">
    <property type="component" value="Unassembled WGS sequence"/>
</dbReference>
<reference evidence="2" key="1">
    <citation type="submission" date="2019-08" db="EMBL/GenBank/DDBJ databases">
        <title>The genome of the North American firefly Photinus pyralis.</title>
        <authorList>
            <consortium name="Photinus pyralis genome working group"/>
            <person name="Fallon T.R."/>
            <person name="Sander Lower S.E."/>
            <person name="Weng J.-K."/>
        </authorList>
    </citation>
    <scope>NUCLEOTIDE SEQUENCE</scope>
    <source>
        <strain evidence="2">TRF0915ILg1</strain>
        <tissue evidence="2">Whole body</tissue>
    </source>
</reference>
<protein>
    <submittedName>
        <fullName evidence="2">Uncharacterized protein</fullName>
    </submittedName>
</protein>